<evidence type="ECO:0000256" key="1">
    <source>
        <dbReference type="SAM" id="Phobius"/>
    </source>
</evidence>
<keyword evidence="1" id="KW-1133">Transmembrane helix</keyword>
<protein>
    <submittedName>
        <fullName evidence="2">Uncharacterized protein</fullName>
    </submittedName>
</protein>
<name>A0A8T1UH41_9STRA</name>
<keyword evidence="1" id="KW-0472">Membrane</keyword>
<proteinExistence type="predicted"/>
<evidence type="ECO:0000313" key="2">
    <source>
        <dbReference type="EMBL" id="KAG6961695.1"/>
    </source>
</evidence>
<sequence length="197" mass="22310">MIAMLSQAIINIAAIYILLLNIFTFTASNVMLVETKLCEWPLVVRTDEDPVSPSCVGPSTSSPSFSRSSYWKCWRTVKLKHLDFYELKYWSYVAIQSAQTLKRTSVPLETRILECSERLCYGRLQIFTRPHCVEEATDDSDRLGLCYTCAAAPARWLLRHSTYDILDRILPYGHVSHSQKIGSFRSLGSFVAIGEGS</sequence>
<keyword evidence="1" id="KW-0812">Transmembrane</keyword>
<organism evidence="2 3">
    <name type="scientific">Phytophthora cactorum</name>
    <dbReference type="NCBI Taxonomy" id="29920"/>
    <lineage>
        <taxon>Eukaryota</taxon>
        <taxon>Sar</taxon>
        <taxon>Stramenopiles</taxon>
        <taxon>Oomycota</taxon>
        <taxon>Peronosporomycetes</taxon>
        <taxon>Peronosporales</taxon>
        <taxon>Peronosporaceae</taxon>
        <taxon>Phytophthora</taxon>
    </lineage>
</organism>
<gene>
    <name evidence="2" type="ORF">JG687_00007559</name>
</gene>
<accession>A0A8T1UH41</accession>
<comment type="caution">
    <text evidence="2">The sequence shown here is derived from an EMBL/GenBank/DDBJ whole genome shotgun (WGS) entry which is preliminary data.</text>
</comment>
<evidence type="ECO:0000313" key="3">
    <source>
        <dbReference type="Proteomes" id="UP000688947"/>
    </source>
</evidence>
<dbReference type="EMBL" id="JAENGZ010000339">
    <property type="protein sequence ID" value="KAG6961695.1"/>
    <property type="molecule type" value="Genomic_DNA"/>
</dbReference>
<dbReference type="AlphaFoldDB" id="A0A8T1UH41"/>
<reference evidence="2" key="1">
    <citation type="submission" date="2021-01" db="EMBL/GenBank/DDBJ databases">
        <title>Phytophthora aleatoria, a newly-described species from Pinus radiata is distinct from Phytophthora cactorum isolates based on comparative genomics.</title>
        <authorList>
            <person name="Mcdougal R."/>
            <person name="Panda P."/>
            <person name="Williams N."/>
            <person name="Studholme D.J."/>
        </authorList>
    </citation>
    <scope>NUCLEOTIDE SEQUENCE</scope>
    <source>
        <strain evidence="2">NZFS 3830</strain>
    </source>
</reference>
<dbReference type="Proteomes" id="UP000688947">
    <property type="component" value="Unassembled WGS sequence"/>
</dbReference>
<feature type="transmembrane region" description="Helical" evidence="1">
    <location>
        <begin position="12"/>
        <end position="32"/>
    </location>
</feature>